<comment type="caution">
    <text evidence="1">The sequence shown here is derived from an EMBL/GenBank/DDBJ whole genome shotgun (WGS) entry which is preliminary data.</text>
</comment>
<sequence>MKSYPTLTSLFDSASYSEGVKKGAVMTHAQGGYTLTRPRYTRPPPLTYEFAYPAMSNADKLALENFHRLDVRGGSDMFAWTRPTDGVTRYVRFVEDDGMTFKAIHHRKNGGSLEIWWRVMVKLEDL</sequence>
<evidence type="ECO:0000313" key="2">
    <source>
        <dbReference type="Proteomes" id="UP000480854"/>
    </source>
</evidence>
<organism evidence="1 2">
    <name type="scientific">Roseomonas genomospecies 6</name>
    <dbReference type="NCBI Taxonomy" id="214106"/>
    <lineage>
        <taxon>Bacteria</taxon>
        <taxon>Pseudomonadati</taxon>
        <taxon>Pseudomonadota</taxon>
        <taxon>Alphaproteobacteria</taxon>
        <taxon>Acetobacterales</taxon>
        <taxon>Roseomonadaceae</taxon>
        <taxon>Roseomonas</taxon>
    </lineage>
</organism>
<protein>
    <submittedName>
        <fullName evidence="1">Uncharacterized protein</fullName>
    </submittedName>
</protein>
<dbReference type="AlphaFoldDB" id="A0A9W7KQZ6"/>
<dbReference type="OrthoDB" id="8795416at2"/>
<reference evidence="1 2" key="1">
    <citation type="submission" date="2018-07" db="EMBL/GenBank/DDBJ databases">
        <title>Genome sequence of Azospirillum sp. ATCC 49961.</title>
        <authorList>
            <person name="Sant'Anna F.H."/>
            <person name="Baldani J.I."/>
            <person name="Zilli J.E."/>
            <person name="Reis V.M."/>
            <person name="Hartmann A."/>
            <person name="Cruz L."/>
            <person name="de Souza E.M."/>
            <person name="de Oliveira Pedrosa F."/>
            <person name="Passaglia L.M.P."/>
        </authorList>
    </citation>
    <scope>NUCLEOTIDE SEQUENCE [LARGE SCALE GENOMIC DNA]</scope>
    <source>
        <strain evidence="1 2">ATCC 49961</strain>
    </source>
</reference>
<keyword evidence="2" id="KW-1185">Reference proteome</keyword>
<gene>
    <name evidence="1" type="ORF">DS843_21955</name>
</gene>
<proteinExistence type="predicted"/>
<dbReference type="Proteomes" id="UP000480854">
    <property type="component" value="Unassembled WGS sequence"/>
</dbReference>
<name>A0A9W7KQZ6_9PROT</name>
<evidence type="ECO:0000313" key="1">
    <source>
        <dbReference type="EMBL" id="KAA0677787.1"/>
    </source>
</evidence>
<dbReference type="RefSeq" id="WP_149470979.1">
    <property type="nucleotide sequence ID" value="NZ_QOKW01000021.1"/>
</dbReference>
<accession>A0A9W7KQZ6</accession>
<dbReference type="EMBL" id="QOKW01000021">
    <property type="protein sequence ID" value="KAA0677787.1"/>
    <property type="molecule type" value="Genomic_DNA"/>
</dbReference>